<proteinExistence type="predicted"/>
<dbReference type="RefSeq" id="WP_188724937.1">
    <property type="nucleotide sequence ID" value="NZ_BMJD01000009.1"/>
</dbReference>
<name>A0A9W5TX95_9BACI</name>
<sequence>MDNDKTNTKPSEMNPEDLPDVRVFNDEFTRDFLQTTEEIRPGYYPFLSGTGAYKMDFPAGGVIGERAYAIKEKGYEEYPVHIENEDGTGSMVNINYYSYHRTENVDSYLDSLEHRLGENVDFKKINGDSQSVYYTNYEGDGFYTYAGYVQNKINNGGIKIIYNKDCRGELEKICKRNKQKDKEGIIQWMESIRFVNKDANSG</sequence>
<accession>A0A9W5TX95</accession>
<gene>
    <name evidence="1" type="ORF">GCM10011409_16230</name>
</gene>
<protein>
    <submittedName>
        <fullName evidence="1">Uncharacterized protein</fullName>
    </submittedName>
</protein>
<comment type="caution">
    <text evidence="1">The sequence shown here is derived from an EMBL/GenBank/DDBJ whole genome shotgun (WGS) entry which is preliminary data.</text>
</comment>
<keyword evidence="2" id="KW-1185">Reference proteome</keyword>
<reference evidence="1" key="1">
    <citation type="journal article" date="2014" name="Int. J. Syst. Evol. Microbiol.">
        <title>Complete genome sequence of Corynebacterium casei LMG S-19264T (=DSM 44701T), isolated from a smear-ripened cheese.</title>
        <authorList>
            <consortium name="US DOE Joint Genome Institute (JGI-PGF)"/>
            <person name="Walter F."/>
            <person name="Albersmeier A."/>
            <person name="Kalinowski J."/>
            <person name="Ruckert C."/>
        </authorList>
    </citation>
    <scope>NUCLEOTIDE SEQUENCE</scope>
    <source>
        <strain evidence="1">CGMCC 1.15454</strain>
    </source>
</reference>
<reference evidence="1" key="2">
    <citation type="submission" date="2020-09" db="EMBL/GenBank/DDBJ databases">
        <authorList>
            <person name="Sun Q."/>
            <person name="Zhou Y."/>
        </authorList>
    </citation>
    <scope>NUCLEOTIDE SEQUENCE</scope>
    <source>
        <strain evidence="1">CGMCC 1.15454</strain>
    </source>
</reference>
<dbReference type="AlphaFoldDB" id="A0A9W5TX95"/>
<dbReference type="EMBL" id="BMJD01000009">
    <property type="protein sequence ID" value="GGB39459.1"/>
    <property type="molecule type" value="Genomic_DNA"/>
</dbReference>
<evidence type="ECO:0000313" key="2">
    <source>
        <dbReference type="Proteomes" id="UP000621492"/>
    </source>
</evidence>
<dbReference type="Proteomes" id="UP000621492">
    <property type="component" value="Unassembled WGS sequence"/>
</dbReference>
<organism evidence="1 2">
    <name type="scientific">Lentibacillus populi</name>
    <dbReference type="NCBI Taxonomy" id="1827502"/>
    <lineage>
        <taxon>Bacteria</taxon>
        <taxon>Bacillati</taxon>
        <taxon>Bacillota</taxon>
        <taxon>Bacilli</taxon>
        <taxon>Bacillales</taxon>
        <taxon>Bacillaceae</taxon>
        <taxon>Lentibacillus</taxon>
    </lineage>
</organism>
<evidence type="ECO:0000313" key="1">
    <source>
        <dbReference type="EMBL" id="GGB39459.1"/>
    </source>
</evidence>